<dbReference type="InterPro" id="IPR041445">
    <property type="entry name" value="AAA_lid_4"/>
</dbReference>
<dbReference type="Gene3D" id="1.10.8.60">
    <property type="match status" value="1"/>
</dbReference>
<dbReference type="GO" id="GO:0016787">
    <property type="term" value="F:hydrolase activity"/>
    <property type="evidence" value="ECO:0007669"/>
    <property type="project" value="UniProtKB-KW"/>
</dbReference>
<keyword evidence="6" id="KW-0238">DNA-binding</keyword>
<keyword evidence="11" id="KW-1185">Reference proteome</keyword>
<dbReference type="InterPro" id="IPR036388">
    <property type="entry name" value="WH-like_DNA-bd_sf"/>
</dbReference>
<dbReference type="HAMAP" id="MF_00016">
    <property type="entry name" value="DNA_HJ_migration_RuvB"/>
    <property type="match status" value="1"/>
</dbReference>
<gene>
    <name evidence="10" type="ORF">Zmor_008985</name>
</gene>
<evidence type="ECO:0000256" key="2">
    <source>
        <dbReference type="ARBA" id="ARBA00022741"/>
    </source>
</evidence>
<dbReference type="SMART" id="SM00382">
    <property type="entry name" value="AAA"/>
    <property type="match status" value="1"/>
</dbReference>
<dbReference type="GO" id="GO:0006281">
    <property type="term" value="P:DNA repair"/>
    <property type="evidence" value="ECO:0007669"/>
    <property type="project" value="UniProtKB-KW"/>
</dbReference>
<protein>
    <recommendedName>
        <fullName evidence="9">AAA+ ATPase domain-containing protein</fullName>
    </recommendedName>
</protein>
<dbReference type="PANTHER" id="PTHR42848:SF1">
    <property type="entry name" value="HOLLIDAY JUNCTION BRANCH MIGRATION COMPLEX SUBUNIT RUVB"/>
    <property type="match status" value="1"/>
</dbReference>
<dbReference type="NCBIfam" id="NF000868">
    <property type="entry name" value="PRK00080.1"/>
    <property type="match status" value="1"/>
</dbReference>
<dbReference type="SUPFAM" id="SSF46785">
    <property type="entry name" value="Winged helix' DNA-binding domain"/>
    <property type="match status" value="1"/>
</dbReference>
<dbReference type="AlphaFoldDB" id="A0AA38LZ19"/>
<dbReference type="GO" id="GO:0003677">
    <property type="term" value="F:DNA binding"/>
    <property type="evidence" value="ECO:0007669"/>
    <property type="project" value="UniProtKB-KW"/>
</dbReference>
<keyword evidence="7" id="KW-0233">DNA recombination</keyword>
<keyword evidence="3" id="KW-0227">DNA damage</keyword>
<comment type="caution">
    <text evidence="10">The sequence shown here is derived from an EMBL/GenBank/DDBJ whole genome shotgun (WGS) entry which is preliminary data.</text>
</comment>
<dbReference type="Pfam" id="PF05496">
    <property type="entry name" value="RuvB_N"/>
    <property type="match status" value="1"/>
</dbReference>
<dbReference type="Gene3D" id="1.10.10.10">
    <property type="entry name" value="Winged helix-like DNA-binding domain superfamily/Winged helix DNA-binding domain"/>
    <property type="match status" value="1"/>
</dbReference>
<dbReference type="Gene3D" id="3.40.50.300">
    <property type="entry name" value="P-loop containing nucleotide triphosphate hydrolases"/>
    <property type="match status" value="1"/>
</dbReference>
<dbReference type="InterPro" id="IPR004605">
    <property type="entry name" value="DNA_helicase_Holl-junc_RuvB"/>
</dbReference>
<evidence type="ECO:0000259" key="9">
    <source>
        <dbReference type="SMART" id="SM00382"/>
    </source>
</evidence>
<dbReference type="EMBL" id="JALNTZ010002726">
    <property type="protein sequence ID" value="KAJ3616861.1"/>
    <property type="molecule type" value="Genomic_DNA"/>
</dbReference>
<keyword evidence="5" id="KW-0067">ATP-binding</keyword>
<evidence type="ECO:0000256" key="3">
    <source>
        <dbReference type="ARBA" id="ARBA00022763"/>
    </source>
</evidence>
<dbReference type="InterPro" id="IPR003593">
    <property type="entry name" value="AAA+_ATPase"/>
</dbReference>
<sequence length="315" mass="35841">MNTNNLKRPEKFAEYIGQQNVIENLKVYIASAAKQNKVLDHIIVHGPSGMGKTSLANLIAKEMNKKIIILNGPALQKPSDIISPLTTLKQNEFIFIDEVHAVSKEVLEVIYPVLENNELSVILGKDYNSKIINIKLQPFTMICATTEINKLPLPFVNRFSINFHLQPYTMSEIEMIILNYARKINFELTKEVAKFIAPYTKNNPRISLNILKRIHDYVVTENPKVVDVAYVHSILNKMQIYQYGIANVEIRYLKSLHEFGILGIDSIAQIIDLPQNIIISTIEPTLIKNGLIKKTVRGRIITERGDKLLNKIKIV</sequence>
<dbReference type="Pfam" id="PF17864">
    <property type="entry name" value="AAA_lid_4"/>
    <property type="match status" value="1"/>
</dbReference>
<evidence type="ECO:0000256" key="4">
    <source>
        <dbReference type="ARBA" id="ARBA00022801"/>
    </source>
</evidence>
<dbReference type="GO" id="GO:0005524">
    <property type="term" value="F:ATP binding"/>
    <property type="evidence" value="ECO:0007669"/>
    <property type="project" value="UniProtKB-KW"/>
</dbReference>
<dbReference type="PANTHER" id="PTHR42848">
    <property type="match status" value="1"/>
</dbReference>
<dbReference type="GO" id="GO:0009378">
    <property type="term" value="F:four-way junction helicase activity"/>
    <property type="evidence" value="ECO:0007669"/>
    <property type="project" value="InterPro"/>
</dbReference>
<evidence type="ECO:0000256" key="5">
    <source>
        <dbReference type="ARBA" id="ARBA00022840"/>
    </source>
</evidence>
<reference evidence="10" key="1">
    <citation type="journal article" date="2023" name="G3 (Bethesda)">
        <title>Whole genome assemblies of Zophobas morio and Tenebrio molitor.</title>
        <authorList>
            <person name="Kaur S."/>
            <person name="Stinson S.A."/>
            <person name="diCenzo G.C."/>
        </authorList>
    </citation>
    <scope>NUCLEOTIDE SEQUENCE</scope>
    <source>
        <strain evidence="10">QUZm001</strain>
    </source>
</reference>
<feature type="domain" description="AAA+ ATPase" evidence="9">
    <location>
        <begin position="38"/>
        <end position="169"/>
    </location>
</feature>
<dbReference type="Pfam" id="PF05491">
    <property type="entry name" value="WHD_RuvB"/>
    <property type="match status" value="1"/>
</dbReference>
<evidence type="ECO:0000256" key="8">
    <source>
        <dbReference type="ARBA" id="ARBA00023204"/>
    </source>
</evidence>
<dbReference type="SUPFAM" id="SSF52540">
    <property type="entry name" value="P-loop containing nucleoside triphosphate hydrolases"/>
    <property type="match status" value="1"/>
</dbReference>
<dbReference type="InterPro" id="IPR027417">
    <property type="entry name" value="P-loop_NTPase"/>
</dbReference>
<evidence type="ECO:0000313" key="10">
    <source>
        <dbReference type="EMBL" id="KAJ3616861.1"/>
    </source>
</evidence>
<accession>A0AA38LZ19</accession>
<dbReference type="Proteomes" id="UP001168821">
    <property type="component" value="Unassembled WGS sequence"/>
</dbReference>
<keyword evidence="1" id="KW-0963">Cytoplasm</keyword>
<name>A0AA38LZ19_9CUCU</name>
<dbReference type="CDD" id="cd00009">
    <property type="entry name" value="AAA"/>
    <property type="match status" value="1"/>
</dbReference>
<dbReference type="InterPro" id="IPR008823">
    <property type="entry name" value="RuvB_wg_C"/>
</dbReference>
<evidence type="ECO:0000313" key="11">
    <source>
        <dbReference type="Proteomes" id="UP001168821"/>
    </source>
</evidence>
<organism evidence="10 11">
    <name type="scientific">Zophobas morio</name>
    <dbReference type="NCBI Taxonomy" id="2755281"/>
    <lineage>
        <taxon>Eukaryota</taxon>
        <taxon>Metazoa</taxon>
        <taxon>Ecdysozoa</taxon>
        <taxon>Arthropoda</taxon>
        <taxon>Hexapoda</taxon>
        <taxon>Insecta</taxon>
        <taxon>Pterygota</taxon>
        <taxon>Neoptera</taxon>
        <taxon>Endopterygota</taxon>
        <taxon>Coleoptera</taxon>
        <taxon>Polyphaga</taxon>
        <taxon>Cucujiformia</taxon>
        <taxon>Tenebrionidae</taxon>
        <taxon>Zophobas</taxon>
    </lineage>
</organism>
<evidence type="ECO:0000256" key="6">
    <source>
        <dbReference type="ARBA" id="ARBA00023125"/>
    </source>
</evidence>
<dbReference type="InterPro" id="IPR036390">
    <property type="entry name" value="WH_DNA-bd_sf"/>
</dbReference>
<keyword evidence="2" id="KW-0547">Nucleotide-binding</keyword>
<keyword evidence="8" id="KW-0234">DNA repair</keyword>
<dbReference type="GO" id="GO:0006310">
    <property type="term" value="P:DNA recombination"/>
    <property type="evidence" value="ECO:0007669"/>
    <property type="project" value="UniProtKB-KW"/>
</dbReference>
<proteinExistence type="inferred from homology"/>
<keyword evidence="4" id="KW-0378">Hydrolase</keyword>
<evidence type="ECO:0000256" key="7">
    <source>
        <dbReference type="ARBA" id="ARBA00023172"/>
    </source>
</evidence>
<evidence type="ECO:0000256" key="1">
    <source>
        <dbReference type="ARBA" id="ARBA00022490"/>
    </source>
</evidence>
<dbReference type="InterPro" id="IPR008824">
    <property type="entry name" value="RuvB-like_N"/>
</dbReference>